<protein>
    <submittedName>
        <fullName evidence="3">DNA polymerase-4</fullName>
    </submittedName>
</protein>
<organism evidence="3 4">
    <name type="scientific">Desulfosoma caldarium</name>
    <dbReference type="NCBI Taxonomy" id="610254"/>
    <lineage>
        <taxon>Bacteria</taxon>
        <taxon>Pseudomonadati</taxon>
        <taxon>Thermodesulfobacteriota</taxon>
        <taxon>Syntrophobacteria</taxon>
        <taxon>Syntrophobacterales</taxon>
        <taxon>Syntrophobacteraceae</taxon>
        <taxon>Desulfosoma</taxon>
    </lineage>
</organism>
<dbReference type="SUPFAM" id="SSF100879">
    <property type="entry name" value="Lesion bypass DNA polymerase (Y-family), little finger domain"/>
    <property type="match status" value="1"/>
</dbReference>
<gene>
    <name evidence="3" type="ORF">EDC27_1038</name>
</gene>
<dbReference type="EMBL" id="RJVA01000010">
    <property type="protein sequence ID" value="ROR01845.1"/>
    <property type="molecule type" value="Genomic_DNA"/>
</dbReference>
<dbReference type="Pfam" id="PF00817">
    <property type="entry name" value="IMS"/>
    <property type="match status" value="1"/>
</dbReference>
<comment type="similarity">
    <text evidence="1">Belongs to the DNA polymerase type-Y family.</text>
</comment>
<sequence>MERAVVHLHVPDFCAVLEELRDPSRRRRPLAVADAGGRAVVLAANALARREGIREGMPWAVAVRRCRALQVVPPDRSFYRNVHETIVRDLMAFSPVVEAGALGRYFVDLSGTRRLWGPFTDTACRLEEEMLHRRRLPTRAGLASNKLVSQVAADCVDVGDVSRVFPGGERTFLQGLSVEALPGLGPKTADRLADVNIRRIGQLAALNPEDLVPVVGHHASRLVQLARGEDPSPVVPFEKDAALRLVHELARETIDWHEIDAVLLRLVEEAGWTLRRRNRLPGRLLLEVRYADGMEVQGTRHVRPEAQVLDRALFHAVRALARSVCQRRVALRRIAVTWSRFQLPVRQLALFPETGLSEAREQRIQHALDTVRSRYGHNALMWAVGYGAQK</sequence>
<dbReference type="AlphaFoldDB" id="A0A3N1VG48"/>
<dbReference type="GO" id="GO:0003684">
    <property type="term" value="F:damaged DNA binding"/>
    <property type="evidence" value="ECO:0007669"/>
    <property type="project" value="InterPro"/>
</dbReference>
<evidence type="ECO:0000313" key="3">
    <source>
        <dbReference type="EMBL" id="ROR01845.1"/>
    </source>
</evidence>
<dbReference type="Proteomes" id="UP000276223">
    <property type="component" value="Unassembled WGS sequence"/>
</dbReference>
<keyword evidence="4" id="KW-1185">Reference proteome</keyword>
<dbReference type="InterPro" id="IPR001126">
    <property type="entry name" value="UmuC"/>
</dbReference>
<dbReference type="OrthoDB" id="9808813at2"/>
<comment type="caution">
    <text evidence="3">The sequence shown here is derived from an EMBL/GenBank/DDBJ whole genome shotgun (WGS) entry which is preliminary data.</text>
</comment>
<dbReference type="RefSeq" id="WP_123289530.1">
    <property type="nucleotide sequence ID" value="NZ_RJVA01000010.1"/>
</dbReference>
<dbReference type="GO" id="GO:0042276">
    <property type="term" value="P:error-prone translesion synthesis"/>
    <property type="evidence" value="ECO:0007669"/>
    <property type="project" value="TreeGrafter"/>
</dbReference>
<dbReference type="Pfam" id="PF11799">
    <property type="entry name" value="IMS_C"/>
    <property type="match status" value="1"/>
</dbReference>
<evidence type="ECO:0000313" key="4">
    <source>
        <dbReference type="Proteomes" id="UP000276223"/>
    </source>
</evidence>
<dbReference type="GO" id="GO:0006281">
    <property type="term" value="P:DNA repair"/>
    <property type="evidence" value="ECO:0007669"/>
    <property type="project" value="InterPro"/>
</dbReference>
<dbReference type="GO" id="GO:0003887">
    <property type="term" value="F:DNA-directed DNA polymerase activity"/>
    <property type="evidence" value="ECO:0007669"/>
    <property type="project" value="UniProtKB-KW"/>
</dbReference>
<dbReference type="Gene3D" id="3.30.70.270">
    <property type="match status" value="1"/>
</dbReference>
<accession>A0A3N1VG48</accession>
<evidence type="ECO:0000259" key="2">
    <source>
        <dbReference type="PROSITE" id="PS50173"/>
    </source>
</evidence>
<proteinExistence type="inferred from homology"/>
<dbReference type="Gene3D" id="3.40.1170.60">
    <property type="match status" value="1"/>
</dbReference>
<dbReference type="GO" id="GO:0005829">
    <property type="term" value="C:cytosol"/>
    <property type="evidence" value="ECO:0007669"/>
    <property type="project" value="TreeGrafter"/>
</dbReference>
<reference evidence="3 4" key="1">
    <citation type="submission" date="2018-11" db="EMBL/GenBank/DDBJ databases">
        <title>Genomic Encyclopedia of Type Strains, Phase IV (KMG-IV): sequencing the most valuable type-strain genomes for metagenomic binning, comparative biology and taxonomic classification.</title>
        <authorList>
            <person name="Goeker M."/>
        </authorList>
    </citation>
    <scope>NUCLEOTIDE SEQUENCE [LARGE SCALE GENOMIC DNA]</scope>
    <source>
        <strain evidence="3 4">DSM 22027</strain>
    </source>
</reference>
<dbReference type="PANTHER" id="PTHR11076">
    <property type="entry name" value="DNA REPAIR POLYMERASE UMUC / TRANSFERASE FAMILY MEMBER"/>
    <property type="match status" value="1"/>
</dbReference>
<evidence type="ECO:0000256" key="1">
    <source>
        <dbReference type="ARBA" id="ARBA00010945"/>
    </source>
</evidence>
<dbReference type="PANTHER" id="PTHR11076:SF33">
    <property type="entry name" value="DNA POLYMERASE KAPPA"/>
    <property type="match status" value="1"/>
</dbReference>
<dbReference type="InterPro" id="IPR036775">
    <property type="entry name" value="DNA_pol_Y-fam_lit_finger_sf"/>
</dbReference>
<dbReference type="GO" id="GO:0009432">
    <property type="term" value="P:SOS response"/>
    <property type="evidence" value="ECO:0007669"/>
    <property type="project" value="TreeGrafter"/>
</dbReference>
<feature type="domain" description="UmuC" evidence="2">
    <location>
        <begin position="5"/>
        <end position="185"/>
    </location>
</feature>
<dbReference type="InterPro" id="IPR043128">
    <property type="entry name" value="Rev_trsase/Diguanyl_cyclase"/>
</dbReference>
<dbReference type="InterPro" id="IPR043502">
    <property type="entry name" value="DNA/RNA_pol_sf"/>
</dbReference>
<dbReference type="InterPro" id="IPR050116">
    <property type="entry name" value="DNA_polymerase-Y"/>
</dbReference>
<dbReference type="InterPro" id="IPR017961">
    <property type="entry name" value="DNA_pol_Y-fam_little_finger"/>
</dbReference>
<dbReference type="PROSITE" id="PS50173">
    <property type="entry name" value="UMUC"/>
    <property type="match status" value="1"/>
</dbReference>
<dbReference type="Gene3D" id="1.10.150.20">
    <property type="entry name" value="5' to 3' exonuclease, C-terminal subdomain"/>
    <property type="match status" value="1"/>
</dbReference>
<name>A0A3N1VG48_9BACT</name>
<dbReference type="SUPFAM" id="SSF56672">
    <property type="entry name" value="DNA/RNA polymerases"/>
    <property type="match status" value="1"/>
</dbReference>